<dbReference type="GO" id="GO:0031032">
    <property type="term" value="P:actomyosin structure organization"/>
    <property type="evidence" value="ECO:0007669"/>
    <property type="project" value="TreeGrafter"/>
</dbReference>
<dbReference type="Gene3D" id="3.10.20.90">
    <property type="entry name" value="Phosphatidylinositol 3-kinase Catalytic Subunit, Chain A, domain 1"/>
    <property type="match status" value="1"/>
</dbReference>
<evidence type="ECO:0000313" key="4">
    <source>
        <dbReference type="Proteomes" id="UP000053149"/>
    </source>
</evidence>
<evidence type="ECO:0000313" key="3">
    <source>
        <dbReference type="EMBL" id="KFU98485.1"/>
    </source>
</evidence>
<dbReference type="SMART" id="SM00295">
    <property type="entry name" value="B41"/>
    <property type="match status" value="1"/>
</dbReference>
<accession>A0AAW3DJ04</accession>
<keyword evidence="4" id="KW-1185">Reference proteome</keyword>
<dbReference type="InterPro" id="IPR019749">
    <property type="entry name" value="Band_41_domain"/>
</dbReference>
<dbReference type="SMART" id="SM01196">
    <property type="entry name" value="FERM_C"/>
    <property type="match status" value="1"/>
</dbReference>
<evidence type="ECO:0000256" key="1">
    <source>
        <dbReference type="ARBA" id="ARBA00022553"/>
    </source>
</evidence>
<proteinExistence type="predicted"/>
<organism evidence="3 4">
    <name type="scientific">Pterocles gutturalis</name>
    <name type="common">yellow-throated sandgrouse</name>
    <dbReference type="NCBI Taxonomy" id="240206"/>
    <lineage>
        <taxon>Eukaryota</taxon>
        <taxon>Metazoa</taxon>
        <taxon>Chordata</taxon>
        <taxon>Craniata</taxon>
        <taxon>Vertebrata</taxon>
        <taxon>Euteleostomi</taxon>
        <taxon>Archelosauria</taxon>
        <taxon>Archosauria</taxon>
        <taxon>Dinosauria</taxon>
        <taxon>Saurischia</taxon>
        <taxon>Theropoda</taxon>
        <taxon>Coelurosauria</taxon>
        <taxon>Aves</taxon>
        <taxon>Neognathae</taxon>
        <taxon>Neoaves</taxon>
        <taxon>Columbimorphae</taxon>
        <taxon>Pterocliformes</taxon>
        <taxon>Pteroclidae</taxon>
        <taxon>Pterocles</taxon>
    </lineage>
</organism>
<dbReference type="Pfam" id="PF09379">
    <property type="entry name" value="FERM_N"/>
    <property type="match status" value="1"/>
</dbReference>
<dbReference type="AlphaFoldDB" id="A0AAW3DJ04"/>
<dbReference type="EMBL" id="JMFR01040209">
    <property type="protein sequence ID" value="KFU98485.1"/>
    <property type="molecule type" value="Genomic_DNA"/>
</dbReference>
<dbReference type="InterPro" id="IPR019748">
    <property type="entry name" value="FERM_central"/>
</dbReference>
<dbReference type="SUPFAM" id="SSF54236">
    <property type="entry name" value="Ubiquitin-like"/>
    <property type="match status" value="1"/>
</dbReference>
<feature type="non-terminal residue" evidence="3">
    <location>
        <position position="284"/>
    </location>
</feature>
<dbReference type="PRINTS" id="PR00935">
    <property type="entry name" value="BAND41"/>
</dbReference>
<gene>
    <name evidence="3" type="ORF">N339_11734</name>
</gene>
<dbReference type="PROSITE" id="PS00661">
    <property type="entry name" value="FERM_2"/>
    <property type="match status" value="1"/>
</dbReference>
<dbReference type="Gene3D" id="1.20.80.10">
    <property type="match status" value="1"/>
</dbReference>
<dbReference type="GO" id="GO:0005886">
    <property type="term" value="C:plasma membrane"/>
    <property type="evidence" value="ECO:0007669"/>
    <property type="project" value="TreeGrafter"/>
</dbReference>
<reference evidence="3 4" key="1">
    <citation type="journal article" date="2014" name="Science">
        <title>Comparative genomics reveals insights into avian genome evolution and adaptation.</title>
        <authorList>
            <consortium name="Avian Genome Consortium"/>
            <person name="Zhang G."/>
            <person name="Li C."/>
            <person name="Li Q."/>
            <person name="Li B."/>
            <person name="Larkin D.M."/>
            <person name="Lee C."/>
            <person name="Storz J.F."/>
            <person name="Antunes A."/>
            <person name="Greenwold M.J."/>
            <person name="Meredith R.W."/>
            <person name="Odeen A."/>
            <person name="Cui J."/>
            <person name="Zhou Q."/>
            <person name="Xu L."/>
            <person name="Pan H."/>
            <person name="Wang Z."/>
            <person name="Jin L."/>
            <person name="Zhang P."/>
            <person name="Hu H."/>
            <person name="Yang W."/>
            <person name="Hu J."/>
            <person name="Xiao J."/>
            <person name="Yang Z."/>
            <person name="Liu Y."/>
            <person name="Xie Q."/>
            <person name="Yu H."/>
            <person name="Lian J."/>
            <person name="Wen P."/>
            <person name="Zhang F."/>
            <person name="Li H."/>
            <person name="Zeng Y."/>
            <person name="Xiong Z."/>
            <person name="Liu S."/>
            <person name="Zhou L."/>
            <person name="Huang Z."/>
            <person name="An N."/>
            <person name="Wang J."/>
            <person name="Zheng Q."/>
            <person name="Xiong Y."/>
            <person name="Wang G."/>
            <person name="Wang B."/>
            <person name="Wang J."/>
            <person name="Fan Y."/>
            <person name="da Fonseca R.R."/>
            <person name="Alfaro-Nunez A."/>
            <person name="Schubert M."/>
            <person name="Orlando L."/>
            <person name="Mourier T."/>
            <person name="Howard J.T."/>
            <person name="Ganapathy G."/>
            <person name="Pfenning A."/>
            <person name="Whitney O."/>
            <person name="Rivas M.V."/>
            <person name="Hara E."/>
            <person name="Smith J."/>
            <person name="Farre M."/>
            <person name="Narayan J."/>
            <person name="Slavov G."/>
            <person name="Romanov M.N."/>
            <person name="Borges R."/>
            <person name="Machado J.P."/>
            <person name="Khan I."/>
            <person name="Springer M.S."/>
            <person name="Gatesy J."/>
            <person name="Hoffmann F.G."/>
            <person name="Opazo J.C."/>
            <person name="Hastad O."/>
            <person name="Sawyer R.H."/>
            <person name="Kim H."/>
            <person name="Kim K.W."/>
            <person name="Kim H.J."/>
            <person name="Cho S."/>
            <person name="Li N."/>
            <person name="Huang Y."/>
            <person name="Bruford M.W."/>
            <person name="Zhan X."/>
            <person name="Dixon A."/>
            <person name="Bertelsen M.F."/>
            <person name="Derryberry E."/>
            <person name="Warren W."/>
            <person name="Wilson R.K."/>
            <person name="Li S."/>
            <person name="Ray D.A."/>
            <person name="Green R.E."/>
            <person name="O'Brien S.J."/>
            <person name="Griffin D."/>
            <person name="Johnson W.E."/>
            <person name="Haussler D."/>
            <person name="Ryder O.A."/>
            <person name="Willerslev E."/>
            <person name="Graves G.R."/>
            <person name="Alstrom P."/>
            <person name="Fjeldsa J."/>
            <person name="Mindell D.P."/>
            <person name="Edwards S.V."/>
            <person name="Braun E.L."/>
            <person name="Rahbek C."/>
            <person name="Burt D.W."/>
            <person name="Houde P."/>
            <person name="Zhang Y."/>
            <person name="Yang H."/>
            <person name="Wang J."/>
            <person name="Jarvis E.D."/>
            <person name="Gilbert M.T."/>
            <person name="Wang J."/>
        </authorList>
    </citation>
    <scope>NUCLEOTIDE SEQUENCE [LARGE SCALE GENOMIC DNA]</scope>
    <source>
        <strain evidence="3">BGI_N339</strain>
    </source>
</reference>
<dbReference type="InterPro" id="IPR029071">
    <property type="entry name" value="Ubiquitin-like_domsf"/>
</dbReference>
<dbReference type="SUPFAM" id="SSF47031">
    <property type="entry name" value="Second domain of FERM"/>
    <property type="match status" value="1"/>
</dbReference>
<dbReference type="InterPro" id="IPR018979">
    <property type="entry name" value="FERM_N"/>
</dbReference>
<dbReference type="Gene3D" id="2.30.29.30">
    <property type="entry name" value="Pleckstrin-homology domain (PH domain)/Phosphotyrosine-binding domain (PTB)"/>
    <property type="match status" value="1"/>
</dbReference>
<dbReference type="InterPro" id="IPR011993">
    <property type="entry name" value="PH-like_dom_sf"/>
</dbReference>
<dbReference type="InterPro" id="IPR000299">
    <property type="entry name" value="FERM_domain"/>
</dbReference>
<dbReference type="GO" id="GO:0005856">
    <property type="term" value="C:cytoskeleton"/>
    <property type="evidence" value="ECO:0007669"/>
    <property type="project" value="TreeGrafter"/>
</dbReference>
<name>A0AAW3DJ04_9AVES</name>
<dbReference type="InterPro" id="IPR014352">
    <property type="entry name" value="FERM/acyl-CoA-bd_prot_sf"/>
</dbReference>
<sequence>QKKAKGQVLFDKVCEHLNLLEKDYFGLLFHENSEQKNWLDSSKEIKRQIRKSKTFISVHCPRRRRMNHSALYFLCLQLRQDISSGRLPCSFVTHALLGSYTLQAELGDHDPEEHRSDYISEFQFAPNQTQEMEEKVAELHKTHRGLTPAQADSQFLENAKRLSMYGVDLHHAKDSEGVDIMLGVCANGLLIYKDRLRINRFAWPKILKISYKRSNFYIKVRPAELEQFESTIGFKLPNHRAAKRLWKVCVEHHTFFRLVSPEQPPKAKFLTLGSKFRYSGRTQA</sequence>
<dbReference type="Pfam" id="PF00373">
    <property type="entry name" value="FERM_M"/>
    <property type="match status" value="1"/>
</dbReference>
<dbReference type="Pfam" id="PF09380">
    <property type="entry name" value="FERM_C"/>
    <property type="match status" value="1"/>
</dbReference>
<protein>
    <submittedName>
        <fullName evidence="3">Band 4.1-like 2</fullName>
    </submittedName>
</protein>
<dbReference type="CDD" id="cd14473">
    <property type="entry name" value="FERM_B-lobe"/>
    <property type="match status" value="1"/>
</dbReference>
<dbReference type="FunFam" id="2.30.29.30:FF:000001">
    <property type="entry name" value="Erythrocyte membrane protein band 4.1"/>
    <property type="match status" value="1"/>
</dbReference>
<feature type="domain" description="FERM" evidence="2">
    <location>
        <begin position="1"/>
        <end position="260"/>
    </location>
</feature>
<dbReference type="InterPro" id="IPR019747">
    <property type="entry name" value="FERM_CS"/>
</dbReference>
<feature type="non-terminal residue" evidence="3">
    <location>
        <position position="1"/>
    </location>
</feature>
<comment type="caution">
    <text evidence="3">The sequence shown here is derived from an EMBL/GenBank/DDBJ whole genome shotgun (WGS) entry which is preliminary data.</text>
</comment>
<dbReference type="PANTHER" id="PTHR23280:SF17">
    <property type="entry name" value="BAND 4.1-LIKE PROTEIN 2"/>
    <property type="match status" value="1"/>
</dbReference>
<evidence type="ECO:0000259" key="2">
    <source>
        <dbReference type="PROSITE" id="PS50057"/>
    </source>
</evidence>
<dbReference type="FunFam" id="1.20.80.10:FF:000001">
    <property type="entry name" value="Erythrocyte membrane protein band 4.1"/>
    <property type="match status" value="1"/>
</dbReference>
<keyword evidence="1" id="KW-0597">Phosphoprotein</keyword>
<dbReference type="PANTHER" id="PTHR23280">
    <property type="entry name" value="4.1 G PROTEIN"/>
    <property type="match status" value="1"/>
</dbReference>
<dbReference type="Proteomes" id="UP000053149">
    <property type="component" value="Unassembled WGS sequence"/>
</dbReference>
<dbReference type="CDD" id="cd13184">
    <property type="entry name" value="FERM_C_4_1_family"/>
    <property type="match status" value="1"/>
</dbReference>
<dbReference type="PROSITE" id="PS50057">
    <property type="entry name" value="FERM_3"/>
    <property type="match status" value="1"/>
</dbReference>
<dbReference type="SUPFAM" id="SSF50729">
    <property type="entry name" value="PH domain-like"/>
    <property type="match status" value="1"/>
</dbReference>
<dbReference type="InterPro" id="IPR035963">
    <property type="entry name" value="FERM_2"/>
</dbReference>
<dbReference type="InterPro" id="IPR018980">
    <property type="entry name" value="FERM_PH-like_C"/>
</dbReference>